<organism evidence="1">
    <name type="scientific">Lepeophtheirus salmonis</name>
    <name type="common">Salmon louse</name>
    <name type="synonym">Caligus salmonis</name>
    <dbReference type="NCBI Taxonomy" id="72036"/>
    <lineage>
        <taxon>Eukaryota</taxon>
        <taxon>Metazoa</taxon>
        <taxon>Ecdysozoa</taxon>
        <taxon>Arthropoda</taxon>
        <taxon>Crustacea</taxon>
        <taxon>Multicrustacea</taxon>
        <taxon>Hexanauplia</taxon>
        <taxon>Copepoda</taxon>
        <taxon>Siphonostomatoida</taxon>
        <taxon>Caligidae</taxon>
        <taxon>Lepeophtheirus</taxon>
    </lineage>
</organism>
<evidence type="ECO:0000313" key="1">
    <source>
        <dbReference type="EMBL" id="CDW41884.1"/>
    </source>
</evidence>
<proteinExistence type="predicted"/>
<feature type="non-terminal residue" evidence="1">
    <location>
        <position position="1"/>
    </location>
</feature>
<sequence>GDLFCGCGMGKYEVAWTWPATVSRQRSLVCQCWDVVYPEVRKTILELLLRVPVQVPRGGVLPEYNVSFWVVKIQPGEDHLLKDVLVLLGIFLASSQCLGTM</sequence>
<dbReference type="AlphaFoldDB" id="A0A0K2UUI4"/>
<protein>
    <submittedName>
        <fullName evidence="1">Uncharacterized protein</fullName>
    </submittedName>
</protein>
<reference evidence="1" key="1">
    <citation type="submission" date="2014-05" db="EMBL/GenBank/DDBJ databases">
        <authorList>
            <person name="Chronopoulou M."/>
        </authorList>
    </citation>
    <scope>NUCLEOTIDE SEQUENCE</scope>
    <source>
        <tissue evidence="1">Whole organism</tissue>
    </source>
</reference>
<dbReference type="EMBL" id="HACA01024523">
    <property type="protein sequence ID" value="CDW41884.1"/>
    <property type="molecule type" value="Transcribed_RNA"/>
</dbReference>
<accession>A0A0K2UUI4</accession>
<name>A0A0K2UUI4_LEPSM</name>